<dbReference type="AlphaFoldDB" id="A0A673TZ53"/>
<evidence type="ECO:0000256" key="3">
    <source>
        <dbReference type="ARBA" id="ARBA00038192"/>
    </source>
</evidence>
<dbReference type="SUPFAM" id="SSF46955">
    <property type="entry name" value="Putative DNA-binding domain"/>
    <property type="match status" value="1"/>
</dbReference>
<feature type="coiled-coil region" evidence="4">
    <location>
        <begin position="409"/>
        <end position="482"/>
    </location>
</feature>
<dbReference type="InterPro" id="IPR009061">
    <property type="entry name" value="DNA-bd_dom_put_sf"/>
</dbReference>
<dbReference type="Ensembl" id="ENSSSUT00005016740.1">
    <property type="protein sequence ID" value="ENSSSUP00005014655.1"/>
    <property type="gene ID" value="ENSSSUG00005009394.1"/>
</dbReference>
<protein>
    <submittedName>
        <fullName evidence="7">Dachshund family transcription factor 2</fullName>
    </submittedName>
</protein>
<comment type="subcellular location">
    <subcellularLocation>
        <location evidence="1">Nucleus</location>
    </subcellularLocation>
</comment>
<dbReference type="InterPro" id="IPR052417">
    <property type="entry name" value="Dachshund_domain"/>
</dbReference>
<dbReference type="GO" id="GO:0005667">
    <property type="term" value="C:transcription regulator complex"/>
    <property type="evidence" value="ECO:0007669"/>
    <property type="project" value="TreeGrafter"/>
</dbReference>
<feature type="domain" description="SKI/SNO/DAC" evidence="6">
    <location>
        <begin position="62"/>
        <end position="161"/>
    </location>
</feature>
<dbReference type="CDD" id="cd21081">
    <property type="entry name" value="DHD_Dac"/>
    <property type="match status" value="1"/>
</dbReference>
<organism evidence="7 8">
    <name type="scientific">Suricata suricatta</name>
    <name type="common">Meerkat</name>
    <dbReference type="NCBI Taxonomy" id="37032"/>
    <lineage>
        <taxon>Eukaryota</taxon>
        <taxon>Metazoa</taxon>
        <taxon>Chordata</taxon>
        <taxon>Craniata</taxon>
        <taxon>Vertebrata</taxon>
        <taxon>Euteleostomi</taxon>
        <taxon>Mammalia</taxon>
        <taxon>Eutheria</taxon>
        <taxon>Laurasiatheria</taxon>
        <taxon>Carnivora</taxon>
        <taxon>Feliformia</taxon>
        <taxon>Herpestidae</taxon>
        <taxon>Suricata</taxon>
    </lineage>
</organism>
<evidence type="ECO:0000313" key="7">
    <source>
        <dbReference type="Ensembl" id="ENSSSUP00005014655.1"/>
    </source>
</evidence>
<feature type="compositionally biased region" description="Basic and acidic residues" evidence="5">
    <location>
        <begin position="349"/>
        <end position="358"/>
    </location>
</feature>
<keyword evidence="8" id="KW-1185">Reference proteome</keyword>
<dbReference type="PANTHER" id="PTHR12577">
    <property type="entry name" value="DACHSHUND"/>
    <property type="match status" value="1"/>
</dbReference>
<dbReference type="Proteomes" id="UP000472268">
    <property type="component" value="Unplaced"/>
</dbReference>
<dbReference type="Pfam" id="PF02437">
    <property type="entry name" value="Ski_Sno_DHD"/>
    <property type="match status" value="1"/>
</dbReference>
<accession>A0A673TZ53</accession>
<evidence type="ECO:0000256" key="2">
    <source>
        <dbReference type="ARBA" id="ARBA00023242"/>
    </source>
</evidence>
<evidence type="ECO:0000256" key="4">
    <source>
        <dbReference type="SAM" id="Coils"/>
    </source>
</evidence>
<evidence type="ECO:0000259" key="6">
    <source>
        <dbReference type="Pfam" id="PF02437"/>
    </source>
</evidence>
<dbReference type="InterPro" id="IPR037000">
    <property type="entry name" value="Ski_DNA-bd_sf"/>
</dbReference>
<dbReference type="GO" id="GO:0000981">
    <property type="term" value="F:DNA-binding transcription factor activity, RNA polymerase II-specific"/>
    <property type="evidence" value="ECO:0007669"/>
    <property type="project" value="TreeGrafter"/>
</dbReference>
<sequence length="527" mass="57951">IAVSAPPVISATSNSAGVSRGLFRAETLYSTPAEPPRLTPKMINSFMGNKHSGGARGGGSDNTNTNECRMVDMHGVKVASFLMNGQELICLPQVFDLFLKHLVGGLHTVYTKLKRLDISPVVCTVEQVRILRGLGAIQPGVNRCKLITRKDFETLFTDCTNASSRPGRPPKRSLGVFKDNARLMPHSVPGFLSAGLITPTDGSESSRKKDKLQSPFAVPGIQHGFSHATLSSQPGLGGAFTFNLLQKNNLLTNRLDLPFMMIPHPLLPVRLPPASVAMAMNQMNHLNTIANMTAATQIQSPLSRAGASVIKERIQESPSSVPSLEENHCPGSQTSSHPSRSVSSSPSQMDHHSERMEEVSFQIPLIKSPLDKTKLTPGQALPLGFQGPFIFPDSLSSVETLLTNIQGLLKVALDNAHFQEKQIQQEKNELQMELYREREIRESLERQLAVELQSRTTMQKRLKKEKKAKRKLQEALEFESKRRVQVEHALKQATASDSGLRMLKDTEIPDIEIKKNGTSHDSTPMQA</sequence>
<keyword evidence="2" id="KW-0539">Nucleus</keyword>
<evidence type="ECO:0000256" key="1">
    <source>
        <dbReference type="ARBA" id="ARBA00004123"/>
    </source>
</evidence>
<feature type="region of interest" description="Disordered" evidence="5">
    <location>
        <begin position="314"/>
        <end position="358"/>
    </location>
</feature>
<dbReference type="PANTHER" id="PTHR12577:SF7">
    <property type="entry name" value="DACHSHUND HOMOLOG 2"/>
    <property type="match status" value="1"/>
</dbReference>
<comment type="similarity">
    <text evidence="3">Belongs to the DACH/dachshund family.</text>
</comment>
<reference evidence="7" key="2">
    <citation type="submission" date="2025-09" db="UniProtKB">
        <authorList>
            <consortium name="Ensembl"/>
        </authorList>
    </citation>
    <scope>IDENTIFICATION</scope>
</reference>
<dbReference type="GO" id="GO:0000978">
    <property type="term" value="F:RNA polymerase II cis-regulatory region sequence-specific DNA binding"/>
    <property type="evidence" value="ECO:0007669"/>
    <property type="project" value="TreeGrafter"/>
</dbReference>
<name>A0A673TZ53_SURSU</name>
<evidence type="ECO:0000256" key="5">
    <source>
        <dbReference type="SAM" id="MobiDB-lite"/>
    </source>
</evidence>
<reference evidence="7" key="1">
    <citation type="submission" date="2025-08" db="UniProtKB">
        <authorList>
            <consortium name="Ensembl"/>
        </authorList>
    </citation>
    <scope>IDENTIFICATION</scope>
</reference>
<evidence type="ECO:0000313" key="8">
    <source>
        <dbReference type="Proteomes" id="UP000472268"/>
    </source>
</evidence>
<dbReference type="InterPro" id="IPR003380">
    <property type="entry name" value="SKI/SNO/DAC"/>
</dbReference>
<keyword evidence="4" id="KW-0175">Coiled coil</keyword>
<dbReference type="OMA" id="YCLAVAQ"/>
<feature type="compositionally biased region" description="Low complexity" evidence="5">
    <location>
        <begin position="332"/>
        <end position="347"/>
    </location>
</feature>
<feature type="region of interest" description="Disordered" evidence="5">
    <location>
        <begin position="45"/>
        <end position="64"/>
    </location>
</feature>
<dbReference type="Gene3D" id="3.10.260.20">
    <property type="entry name" value="Ski"/>
    <property type="match status" value="1"/>
</dbReference>
<dbReference type="GO" id="GO:0005634">
    <property type="term" value="C:nucleus"/>
    <property type="evidence" value="ECO:0007669"/>
    <property type="project" value="UniProtKB-SubCell"/>
</dbReference>
<dbReference type="FunFam" id="3.10.260.20:FF:000001">
    <property type="entry name" value="Dachshund homolog 1"/>
    <property type="match status" value="1"/>
</dbReference>
<proteinExistence type="inferred from homology"/>